<comment type="caution">
    <text evidence="2">The sequence shown here is derived from an EMBL/GenBank/DDBJ whole genome shotgun (WGS) entry which is preliminary data.</text>
</comment>
<keyword evidence="3" id="KW-1185">Reference proteome</keyword>
<evidence type="ECO:0000313" key="3">
    <source>
        <dbReference type="Proteomes" id="UP001215598"/>
    </source>
</evidence>
<proteinExistence type="predicted"/>
<protein>
    <submittedName>
        <fullName evidence="2">Uncharacterized protein</fullName>
    </submittedName>
</protein>
<dbReference type="Proteomes" id="UP001215598">
    <property type="component" value="Unassembled WGS sequence"/>
</dbReference>
<name>A0AAD7MD33_9AGAR</name>
<keyword evidence="1" id="KW-0812">Transmembrane</keyword>
<dbReference type="EMBL" id="JARKIB010000395">
    <property type="protein sequence ID" value="KAJ7711467.1"/>
    <property type="molecule type" value="Genomic_DNA"/>
</dbReference>
<feature type="transmembrane region" description="Helical" evidence="1">
    <location>
        <begin position="79"/>
        <end position="98"/>
    </location>
</feature>
<gene>
    <name evidence="2" type="ORF">B0H16DRAFT_1900598</name>
</gene>
<organism evidence="2 3">
    <name type="scientific">Mycena metata</name>
    <dbReference type="NCBI Taxonomy" id="1033252"/>
    <lineage>
        <taxon>Eukaryota</taxon>
        <taxon>Fungi</taxon>
        <taxon>Dikarya</taxon>
        <taxon>Basidiomycota</taxon>
        <taxon>Agaricomycotina</taxon>
        <taxon>Agaricomycetes</taxon>
        <taxon>Agaricomycetidae</taxon>
        <taxon>Agaricales</taxon>
        <taxon>Marasmiineae</taxon>
        <taxon>Mycenaceae</taxon>
        <taxon>Mycena</taxon>
    </lineage>
</organism>
<accession>A0AAD7MD33</accession>
<keyword evidence="1" id="KW-0472">Membrane</keyword>
<reference evidence="2" key="1">
    <citation type="submission" date="2023-03" db="EMBL/GenBank/DDBJ databases">
        <title>Massive genome expansion in bonnet fungi (Mycena s.s.) driven by repeated elements and novel gene families across ecological guilds.</title>
        <authorList>
            <consortium name="Lawrence Berkeley National Laboratory"/>
            <person name="Harder C.B."/>
            <person name="Miyauchi S."/>
            <person name="Viragh M."/>
            <person name="Kuo A."/>
            <person name="Thoen E."/>
            <person name="Andreopoulos B."/>
            <person name="Lu D."/>
            <person name="Skrede I."/>
            <person name="Drula E."/>
            <person name="Henrissat B."/>
            <person name="Morin E."/>
            <person name="Kohler A."/>
            <person name="Barry K."/>
            <person name="LaButti K."/>
            <person name="Morin E."/>
            <person name="Salamov A."/>
            <person name="Lipzen A."/>
            <person name="Mereny Z."/>
            <person name="Hegedus B."/>
            <person name="Baldrian P."/>
            <person name="Stursova M."/>
            <person name="Weitz H."/>
            <person name="Taylor A."/>
            <person name="Grigoriev I.V."/>
            <person name="Nagy L.G."/>
            <person name="Martin F."/>
            <person name="Kauserud H."/>
        </authorList>
    </citation>
    <scope>NUCLEOTIDE SEQUENCE</scope>
    <source>
        <strain evidence="2">CBHHK182m</strain>
    </source>
</reference>
<sequence length="113" mass="13001">MDLQIRFVCRLDDAGAISQLRKARHSLIGALRYHCDTNCLPSLHRRCILLCSRTHSASPKRRSPRPASARDRLWAQPTISALVVLIDIFWFVPTYVYICAMARVARAHEGERW</sequence>
<evidence type="ECO:0000313" key="2">
    <source>
        <dbReference type="EMBL" id="KAJ7711467.1"/>
    </source>
</evidence>
<keyword evidence="1" id="KW-1133">Transmembrane helix</keyword>
<dbReference type="AlphaFoldDB" id="A0AAD7MD33"/>
<evidence type="ECO:0000256" key="1">
    <source>
        <dbReference type="SAM" id="Phobius"/>
    </source>
</evidence>